<gene>
    <name evidence="1" type="ORF">HETIRDRAFT_104460</name>
</gene>
<dbReference type="HOGENOM" id="CLU_657310_0_0_1"/>
<protein>
    <submittedName>
        <fullName evidence="1">Uncharacterized protein</fullName>
    </submittedName>
</protein>
<dbReference type="InParanoid" id="W4K024"/>
<keyword evidence="2" id="KW-1185">Reference proteome</keyword>
<reference evidence="1 2" key="1">
    <citation type="journal article" date="2012" name="New Phytol.">
        <title>Insight into trade-off between wood decay and parasitism from the genome of a fungal forest pathogen.</title>
        <authorList>
            <person name="Olson A."/>
            <person name="Aerts A."/>
            <person name="Asiegbu F."/>
            <person name="Belbahri L."/>
            <person name="Bouzid O."/>
            <person name="Broberg A."/>
            <person name="Canback B."/>
            <person name="Coutinho P.M."/>
            <person name="Cullen D."/>
            <person name="Dalman K."/>
            <person name="Deflorio G."/>
            <person name="van Diepen L.T."/>
            <person name="Dunand C."/>
            <person name="Duplessis S."/>
            <person name="Durling M."/>
            <person name="Gonthier P."/>
            <person name="Grimwood J."/>
            <person name="Fossdal C.G."/>
            <person name="Hansson D."/>
            <person name="Henrissat B."/>
            <person name="Hietala A."/>
            <person name="Himmelstrand K."/>
            <person name="Hoffmeister D."/>
            <person name="Hogberg N."/>
            <person name="James T.Y."/>
            <person name="Karlsson M."/>
            <person name="Kohler A."/>
            <person name="Kues U."/>
            <person name="Lee Y.H."/>
            <person name="Lin Y.C."/>
            <person name="Lind M."/>
            <person name="Lindquist E."/>
            <person name="Lombard V."/>
            <person name="Lucas S."/>
            <person name="Lunden K."/>
            <person name="Morin E."/>
            <person name="Murat C."/>
            <person name="Park J."/>
            <person name="Raffaello T."/>
            <person name="Rouze P."/>
            <person name="Salamov A."/>
            <person name="Schmutz J."/>
            <person name="Solheim H."/>
            <person name="Stahlberg J."/>
            <person name="Velez H."/>
            <person name="de Vries R.P."/>
            <person name="Wiebenga A."/>
            <person name="Woodward S."/>
            <person name="Yakovlev I."/>
            <person name="Garbelotto M."/>
            <person name="Martin F."/>
            <person name="Grigoriev I.V."/>
            <person name="Stenlid J."/>
        </authorList>
    </citation>
    <scope>NUCLEOTIDE SEQUENCE [LARGE SCALE GENOMIC DNA]</scope>
    <source>
        <strain evidence="1 2">TC 32-1</strain>
    </source>
</reference>
<evidence type="ECO:0000313" key="2">
    <source>
        <dbReference type="Proteomes" id="UP000030671"/>
    </source>
</evidence>
<proteinExistence type="predicted"/>
<sequence length="418" mass="45198">MSCARRPLASIGSAGALDRPPIAASQPIARVSPFSTGVHWPVLSQAQGPPAGAPRRARYVLLLTVTTQLPNFCHLSRRATARTTAVSVLSRYATRRRFLTRLRLDARKPDGGPPWGASLLELKHGRLKLVREFEYSSFSCFFFSFCVPSRSMRARSWWTVGPCALAGPMRASARTTGPAFVAGRQLAPALAGPAQLSSPQTPLGRPSPLDAFPASPDPHMHTHTHTHTHMRVRSPIFEVQRTSHARSHLRRRAQGNAALTMARALVASYKLIRNCAARCGCGPPEFPRAAPELFAGSCSQCLRHSRSAPSGAGAQCTHTRARARALTLRACAGLRLACGPAPRAAFRVHSEAGGTRREVRRARNCRGPRVGSVAGRFARASPERSGRQSRGRQGIQNVDDCADVFLFLPDQARPGDAP</sequence>
<dbReference type="KEGG" id="hir:HETIRDRAFT_104460"/>
<evidence type="ECO:0000313" key="1">
    <source>
        <dbReference type="EMBL" id="ETW79173.1"/>
    </source>
</evidence>
<dbReference type="GeneID" id="20666001"/>
<dbReference type="RefSeq" id="XP_009549430.1">
    <property type="nucleotide sequence ID" value="XM_009551135.1"/>
</dbReference>
<dbReference type="Proteomes" id="UP000030671">
    <property type="component" value="Unassembled WGS sequence"/>
</dbReference>
<organism evidence="1 2">
    <name type="scientific">Heterobasidion irregulare (strain TC 32-1)</name>
    <dbReference type="NCBI Taxonomy" id="747525"/>
    <lineage>
        <taxon>Eukaryota</taxon>
        <taxon>Fungi</taxon>
        <taxon>Dikarya</taxon>
        <taxon>Basidiomycota</taxon>
        <taxon>Agaricomycotina</taxon>
        <taxon>Agaricomycetes</taxon>
        <taxon>Russulales</taxon>
        <taxon>Bondarzewiaceae</taxon>
        <taxon>Heterobasidion</taxon>
        <taxon>Heterobasidion annosum species complex</taxon>
    </lineage>
</organism>
<dbReference type="AlphaFoldDB" id="W4K024"/>
<name>W4K024_HETIT</name>
<accession>W4K024</accession>
<dbReference type="EMBL" id="KI925461">
    <property type="protein sequence ID" value="ETW79173.1"/>
    <property type="molecule type" value="Genomic_DNA"/>
</dbReference>